<accession>A0ABQ2WLB2</accession>
<reference evidence="4" key="1">
    <citation type="journal article" date="2019" name="Int. J. Syst. Evol. Microbiol.">
        <title>The Global Catalogue of Microorganisms (GCM) 10K type strain sequencing project: providing services to taxonomists for standard genome sequencing and annotation.</title>
        <authorList>
            <consortium name="The Broad Institute Genomics Platform"/>
            <consortium name="The Broad Institute Genome Sequencing Center for Infectious Disease"/>
            <person name="Wu L."/>
            <person name="Ma J."/>
        </authorList>
    </citation>
    <scope>NUCLEOTIDE SEQUENCE [LARGE SCALE GENOMIC DNA]</scope>
    <source>
        <strain evidence="4">KCTC 22157</strain>
    </source>
</reference>
<dbReference type="Pfam" id="PF00072">
    <property type="entry name" value="Response_reg"/>
    <property type="match status" value="1"/>
</dbReference>
<keyword evidence="4" id="KW-1185">Reference proteome</keyword>
<organism evidence="3 4">
    <name type="scientific">Halomonas johnsoniae</name>
    <dbReference type="NCBI Taxonomy" id="502832"/>
    <lineage>
        <taxon>Bacteria</taxon>
        <taxon>Pseudomonadati</taxon>
        <taxon>Pseudomonadota</taxon>
        <taxon>Gammaproteobacteria</taxon>
        <taxon>Oceanospirillales</taxon>
        <taxon>Halomonadaceae</taxon>
        <taxon>Halomonas</taxon>
    </lineage>
</organism>
<evidence type="ECO:0000256" key="1">
    <source>
        <dbReference type="PROSITE-ProRule" id="PRU00169"/>
    </source>
</evidence>
<proteinExistence type="predicted"/>
<dbReference type="EMBL" id="BMXO01000010">
    <property type="protein sequence ID" value="GGW61143.1"/>
    <property type="molecule type" value="Genomic_DNA"/>
</dbReference>
<comment type="caution">
    <text evidence="3">The sequence shown here is derived from an EMBL/GenBank/DDBJ whole genome shotgun (WGS) entry which is preliminary data.</text>
</comment>
<evidence type="ECO:0000313" key="4">
    <source>
        <dbReference type="Proteomes" id="UP000647585"/>
    </source>
</evidence>
<name>A0ABQ2WLB2_9GAMM</name>
<protein>
    <recommendedName>
        <fullName evidence="2">Response regulatory domain-containing protein</fullName>
    </recommendedName>
</protein>
<dbReference type="RefSeq" id="WP_373294973.1">
    <property type="nucleotide sequence ID" value="NZ_BMXO01000010.1"/>
</dbReference>
<feature type="domain" description="Response regulatory" evidence="2">
    <location>
        <begin position="7"/>
        <end position="89"/>
    </location>
</feature>
<keyword evidence="1" id="KW-0597">Phosphoprotein</keyword>
<dbReference type="InterPro" id="IPR001789">
    <property type="entry name" value="Sig_transdc_resp-reg_receiver"/>
</dbReference>
<dbReference type="Gene3D" id="3.40.50.2300">
    <property type="match status" value="1"/>
</dbReference>
<dbReference type="Proteomes" id="UP000647585">
    <property type="component" value="Unassembled WGS sequence"/>
</dbReference>
<gene>
    <name evidence="3" type="ORF">GCM10007158_22780</name>
</gene>
<dbReference type="SUPFAM" id="SSF52172">
    <property type="entry name" value="CheY-like"/>
    <property type="match status" value="1"/>
</dbReference>
<evidence type="ECO:0000259" key="2">
    <source>
        <dbReference type="PROSITE" id="PS50110"/>
    </source>
</evidence>
<dbReference type="PROSITE" id="PS50110">
    <property type="entry name" value="RESPONSE_REGULATORY"/>
    <property type="match status" value="1"/>
</dbReference>
<dbReference type="InterPro" id="IPR011006">
    <property type="entry name" value="CheY-like_superfamily"/>
</dbReference>
<sequence>MTLMSKRLLIVDDNSINVELLLDLLDDHGFDHVQGISDPRQVLGLCQQQLPDLILLDIRMPYLLWGHVTAAGALRGSDAASHRTDRPDR</sequence>
<feature type="modified residue" description="4-aspartylphosphate" evidence="1">
    <location>
        <position position="57"/>
    </location>
</feature>
<evidence type="ECO:0000313" key="3">
    <source>
        <dbReference type="EMBL" id="GGW61143.1"/>
    </source>
</evidence>